<proteinExistence type="predicted"/>
<dbReference type="RefSeq" id="WP_126844521.1">
    <property type="nucleotide sequence ID" value="NZ_CP091865.1"/>
</dbReference>
<evidence type="ECO:0000313" key="3">
    <source>
        <dbReference type="EMBL" id="MDK4300737.1"/>
    </source>
</evidence>
<dbReference type="EMBL" id="JASNVK010000008">
    <property type="protein sequence ID" value="MDK4300737.1"/>
    <property type="molecule type" value="Genomic_DNA"/>
</dbReference>
<sequence>MNHPHAPRSTKSRIFRSDEVSLGDRVIVRRALGNRNAPVYSDVTGHVVELDPLVVRPQEIGGFPSEKPSVRIADEEIYVIKRLSPRRIRNSEIRAVEEATAAAFPGIHNRVSSDGQWLMRAGDGITERSNSAVPLGRSAGFVPVPIAEIFAFYREHNLPPRLLIPERIGAPAERLLRSAPEGQWDLGPEILVMTRSLADAEVDAYQAPAAPAPRAQPAPSTPAPAPGTPGVDTLIFRVDDTPDQEWFDLYTFRGTALPQHALQLLAGRIDGEMGFARLLEPETGRTVAITRATLTESESGEKWLGYSAVQVAEDWRRRGLATRLGADMLAWGASRGADSAYLQVISTNTPAISLYHKLGFIEHHRHRCATWLGASPQ</sequence>
<dbReference type="Proteomes" id="UP001226160">
    <property type="component" value="Unassembled WGS sequence"/>
</dbReference>
<dbReference type="GO" id="GO:0016747">
    <property type="term" value="F:acyltransferase activity, transferring groups other than amino-acyl groups"/>
    <property type="evidence" value="ECO:0007669"/>
    <property type="project" value="InterPro"/>
</dbReference>
<evidence type="ECO:0000313" key="4">
    <source>
        <dbReference type="EMBL" id="MDK4325137.1"/>
    </source>
</evidence>
<dbReference type="AlphaFoldDB" id="A0AAP4BRQ5"/>
<dbReference type="PANTHER" id="PTHR43072:SF60">
    <property type="entry name" value="L-2,4-DIAMINOBUTYRIC ACID ACETYLTRANSFERASE"/>
    <property type="match status" value="1"/>
</dbReference>
<evidence type="ECO:0000313" key="5">
    <source>
        <dbReference type="Proteomes" id="UP001226160"/>
    </source>
</evidence>
<dbReference type="InterPro" id="IPR016181">
    <property type="entry name" value="Acyl_CoA_acyltransferase"/>
</dbReference>
<name>A0AAP4BRQ5_9CORY</name>
<keyword evidence="6" id="KW-1185">Reference proteome</keyword>
<protein>
    <submittedName>
        <fullName evidence="4">GNAT family N-acetyltransferase</fullName>
    </submittedName>
</protein>
<accession>A0AAP4BRQ5</accession>
<comment type="caution">
    <text evidence="4">The sequence shown here is derived from an EMBL/GenBank/DDBJ whole genome shotgun (WGS) entry which is preliminary data.</text>
</comment>
<dbReference type="EMBL" id="JASNVP010000001">
    <property type="protein sequence ID" value="MDK4325137.1"/>
    <property type="molecule type" value="Genomic_DNA"/>
</dbReference>
<gene>
    <name evidence="3" type="ORF">QPX45_05655</name>
    <name evidence="4" type="ORF">QPX54_01205</name>
</gene>
<feature type="compositionally biased region" description="Pro residues" evidence="1">
    <location>
        <begin position="210"/>
        <end position="227"/>
    </location>
</feature>
<feature type="domain" description="N-acetyltransferase" evidence="2">
    <location>
        <begin position="234"/>
        <end position="377"/>
    </location>
</feature>
<dbReference type="CDD" id="cd04301">
    <property type="entry name" value="NAT_SF"/>
    <property type="match status" value="1"/>
</dbReference>
<dbReference type="PROSITE" id="PS51186">
    <property type="entry name" value="GNAT"/>
    <property type="match status" value="1"/>
</dbReference>
<dbReference type="InterPro" id="IPR000182">
    <property type="entry name" value="GNAT_dom"/>
</dbReference>
<dbReference type="InterPro" id="IPR056935">
    <property type="entry name" value="Rv0428c-like_C"/>
</dbReference>
<feature type="region of interest" description="Disordered" evidence="1">
    <location>
        <begin position="208"/>
        <end position="231"/>
    </location>
</feature>
<evidence type="ECO:0000256" key="1">
    <source>
        <dbReference type="SAM" id="MobiDB-lite"/>
    </source>
</evidence>
<reference evidence="4 6" key="1">
    <citation type="submission" date="2023-05" db="EMBL/GenBank/DDBJ databases">
        <title>Metabolic capabilities are highly conserved among human nasal-associated Corynebacterium species in pangenomic analyses.</title>
        <authorList>
            <person name="Tran T.H."/>
            <person name="Roberts A.Q."/>
            <person name="Escapa I.F."/>
            <person name="Gao W."/>
            <person name="Conlan S."/>
            <person name="Kong H."/>
            <person name="Segre J.A."/>
            <person name="Kelly M.S."/>
            <person name="Lemon K.P."/>
        </authorList>
    </citation>
    <scope>NUCLEOTIDE SEQUENCE</scope>
    <source>
        <strain evidence="4">KPL2654</strain>
        <strain evidence="3 6">KPL2811</strain>
    </source>
</reference>
<evidence type="ECO:0000313" key="6">
    <source>
        <dbReference type="Proteomes" id="UP001243856"/>
    </source>
</evidence>
<dbReference type="Proteomes" id="UP001243856">
    <property type="component" value="Unassembled WGS sequence"/>
</dbReference>
<dbReference type="SUPFAM" id="SSF55729">
    <property type="entry name" value="Acyl-CoA N-acyltransferases (Nat)"/>
    <property type="match status" value="1"/>
</dbReference>
<dbReference type="PANTHER" id="PTHR43072">
    <property type="entry name" value="N-ACETYLTRANSFERASE"/>
    <property type="match status" value="1"/>
</dbReference>
<evidence type="ECO:0000259" key="2">
    <source>
        <dbReference type="PROSITE" id="PS51186"/>
    </source>
</evidence>
<dbReference type="Pfam" id="PF24553">
    <property type="entry name" value="Rv0428c_C"/>
    <property type="match status" value="1"/>
</dbReference>
<organism evidence="4 5">
    <name type="scientific">Corynebacterium propinquum</name>
    <dbReference type="NCBI Taxonomy" id="43769"/>
    <lineage>
        <taxon>Bacteria</taxon>
        <taxon>Bacillati</taxon>
        <taxon>Actinomycetota</taxon>
        <taxon>Actinomycetes</taxon>
        <taxon>Mycobacteriales</taxon>
        <taxon>Corynebacteriaceae</taxon>
        <taxon>Corynebacterium</taxon>
    </lineage>
</organism>
<dbReference type="Gene3D" id="3.40.630.30">
    <property type="match status" value="1"/>
</dbReference>